<keyword evidence="3" id="KW-1185">Reference proteome</keyword>
<evidence type="ECO:0000256" key="1">
    <source>
        <dbReference type="SAM" id="Phobius"/>
    </source>
</evidence>
<keyword evidence="1" id="KW-1133">Transmembrane helix</keyword>
<organism evidence="2 3">
    <name type="scientific">Microcoleus asticus IPMA8</name>
    <dbReference type="NCBI Taxonomy" id="2563858"/>
    <lineage>
        <taxon>Bacteria</taxon>
        <taxon>Bacillati</taxon>
        <taxon>Cyanobacteriota</taxon>
        <taxon>Cyanophyceae</taxon>
        <taxon>Oscillatoriophycideae</taxon>
        <taxon>Oscillatoriales</taxon>
        <taxon>Microcoleaceae</taxon>
        <taxon>Microcoleus</taxon>
        <taxon>Microcoleus asticus</taxon>
    </lineage>
</organism>
<comment type="caution">
    <text evidence="2">The sequence shown here is derived from an EMBL/GenBank/DDBJ whole genome shotgun (WGS) entry which is preliminary data.</text>
</comment>
<gene>
    <name evidence="2" type="ORF">E5S67_04679</name>
</gene>
<keyword evidence="1" id="KW-0812">Transmembrane</keyword>
<protein>
    <submittedName>
        <fullName evidence="2">Uncharacterized protein</fullName>
    </submittedName>
</protein>
<reference evidence="2 3" key="1">
    <citation type="journal article" date="2020" name="Sci. Rep.">
        <title>A novel cyanobacterial geosmin producer, revising GeoA distribution and dispersion patterns in Bacteria.</title>
        <authorList>
            <person name="Churro C."/>
            <person name="Semedo-Aguiar A.P."/>
            <person name="Silva A.D."/>
            <person name="Pereira-Leal J.B."/>
            <person name="Leite R.B."/>
        </authorList>
    </citation>
    <scope>NUCLEOTIDE SEQUENCE [LARGE SCALE GENOMIC DNA]</scope>
    <source>
        <strain evidence="2 3">IPMA8</strain>
    </source>
</reference>
<keyword evidence="1" id="KW-0472">Membrane</keyword>
<evidence type="ECO:0000313" key="2">
    <source>
        <dbReference type="EMBL" id="NQE36913.1"/>
    </source>
</evidence>
<proteinExistence type="predicted"/>
<feature type="transmembrane region" description="Helical" evidence="1">
    <location>
        <begin position="20"/>
        <end position="48"/>
    </location>
</feature>
<dbReference type="EMBL" id="SRRZ01000103">
    <property type="protein sequence ID" value="NQE36913.1"/>
    <property type="molecule type" value="Genomic_DNA"/>
</dbReference>
<sequence length="95" mass="9268">MALAVPVLPSVTTTSPIEILGISSLAIVAVAVLVVTVELSGAAVKFGLLRVTVIVSSGSTAVSPKTSTAIVLVVSLAAKAIVPVAVVAPAALILL</sequence>
<feature type="transmembrane region" description="Helical" evidence="1">
    <location>
        <begin position="69"/>
        <end position="94"/>
    </location>
</feature>
<evidence type="ECO:0000313" key="3">
    <source>
        <dbReference type="Proteomes" id="UP000702425"/>
    </source>
</evidence>
<name>A0ABX2D519_9CYAN</name>
<dbReference type="Proteomes" id="UP000702425">
    <property type="component" value="Unassembled WGS sequence"/>
</dbReference>
<accession>A0ABX2D519</accession>